<dbReference type="Proteomes" id="UP001465668">
    <property type="component" value="Unassembled WGS sequence"/>
</dbReference>
<reference evidence="2 3" key="1">
    <citation type="submission" date="2024-02" db="EMBL/GenBank/DDBJ databases">
        <title>First draft genome assembly of two strains of Seiridium cardinale.</title>
        <authorList>
            <person name="Emiliani G."/>
            <person name="Scali E."/>
        </authorList>
    </citation>
    <scope>NUCLEOTIDE SEQUENCE [LARGE SCALE GENOMIC DNA]</scope>
    <source>
        <strain evidence="2 3">BM-138-000479</strain>
    </source>
</reference>
<feature type="compositionally biased region" description="Acidic residues" evidence="1">
    <location>
        <begin position="69"/>
        <end position="87"/>
    </location>
</feature>
<accession>A0ABR2XRN6</accession>
<name>A0ABR2XRN6_9PEZI</name>
<sequence>MSQSTNGNNVHCALGSLRGAQHHHHDRLPHDRGFAPTHACLRSAAVSCLPGLSCLCVRSARCDHLGHNDDDDDDDDNDNDDDNDDDDGPGRCRRLCRR</sequence>
<protein>
    <submittedName>
        <fullName evidence="2">Uncharacterized protein</fullName>
    </submittedName>
</protein>
<keyword evidence="3" id="KW-1185">Reference proteome</keyword>
<evidence type="ECO:0000256" key="1">
    <source>
        <dbReference type="SAM" id="MobiDB-lite"/>
    </source>
</evidence>
<proteinExistence type="predicted"/>
<comment type="caution">
    <text evidence="2">The sequence shown here is derived from an EMBL/GenBank/DDBJ whole genome shotgun (WGS) entry which is preliminary data.</text>
</comment>
<gene>
    <name evidence="2" type="ORF">SCAR479_07029</name>
</gene>
<evidence type="ECO:0000313" key="2">
    <source>
        <dbReference type="EMBL" id="KAK9776417.1"/>
    </source>
</evidence>
<evidence type="ECO:0000313" key="3">
    <source>
        <dbReference type="Proteomes" id="UP001465668"/>
    </source>
</evidence>
<organism evidence="2 3">
    <name type="scientific">Seiridium cardinale</name>
    <dbReference type="NCBI Taxonomy" id="138064"/>
    <lineage>
        <taxon>Eukaryota</taxon>
        <taxon>Fungi</taxon>
        <taxon>Dikarya</taxon>
        <taxon>Ascomycota</taxon>
        <taxon>Pezizomycotina</taxon>
        <taxon>Sordariomycetes</taxon>
        <taxon>Xylariomycetidae</taxon>
        <taxon>Amphisphaeriales</taxon>
        <taxon>Sporocadaceae</taxon>
        <taxon>Seiridium</taxon>
    </lineage>
</organism>
<dbReference type="EMBL" id="JARVKM010000028">
    <property type="protein sequence ID" value="KAK9776417.1"/>
    <property type="molecule type" value="Genomic_DNA"/>
</dbReference>
<feature type="region of interest" description="Disordered" evidence="1">
    <location>
        <begin position="67"/>
        <end position="89"/>
    </location>
</feature>